<keyword evidence="2" id="KW-1185">Reference proteome</keyword>
<organism evidence="1 2">
    <name type="scientific">Vibrio phage 1.238.A._10N.261.52.F10</name>
    <dbReference type="NCBI Taxonomy" id="1881231"/>
    <lineage>
        <taxon>Viruses</taxon>
        <taxon>Duplodnaviria</taxon>
        <taxon>Heunggongvirae</taxon>
        <taxon>Uroviricota</taxon>
        <taxon>Caudoviricetes</taxon>
        <taxon>Schitoviridae</taxon>
        <taxon>Pariacacavirus</taxon>
        <taxon>Pariacacavirus 1238A</taxon>
    </lineage>
</organism>
<proteinExistence type="predicted"/>
<evidence type="ECO:0000313" key="2">
    <source>
        <dbReference type="Proteomes" id="UP000269348"/>
    </source>
</evidence>
<protein>
    <submittedName>
        <fullName evidence="1">Uncharacterized protein</fullName>
    </submittedName>
</protein>
<accession>A0A2I7RUC5</accession>
<dbReference type="Proteomes" id="UP000269348">
    <property type="component" value="Segment"/>
</dbReference>
<reference evidence="1 2" key="1">
    <citation type="submission" date="2017-11" db="EMBL/GenBank/DDBJ databases">
        <title>A major lineage of nontailed dsDNA viruses as unrecognized killers of marine bacteria.</title>
        <authorList>
            <person name="Kauffman K.M."/>
            <person name="Hussain F.A."/>
            <person name="Yang J."/>
            <person name="Arevalo P."/>
            <person name="Brown J.M."/>
            <person name="Chang W.K."/>
            <person name="VanInsberghe D."/>
            <person name="Elsherbini J."/>
            <person name="Cutler M.B."/>
            <person name="Kelly L."/>
            <person name="Polz M.F."/>
        </authorList>
    </citation>
    <scope>NUCLEOTIDE SEQUENCE [LARGE SCALE GENOMIC DNA]</scope>
</reference>
<dbReference type="EMBL" id="MG592603">
    <property type="protein sequence ID" value="AUR97257.1"/>
    <property type="molecule type" value="Genomic_DNA"/>
</dbReference>
<evidence type="ECO:0000313" key="1">
    <source>
        <dbReference type="EMBL" id="AUR97257.1"/>
    </source>
</evidence>
<name>A0A2I7RUC5_9CAUD</name>
<gene>
    <name evidence="1" type="ORF">NVP1238A_08</name>
</gene>
<sequence length="60" mass="6938">MSRWKTALAFNTLCDTGDYLKQDFNQTCNNCPFKRSVCGIRPDPYKSKAIIKRYGLDKES</sequence>